<dbReference type="Proteomes" id="UP000275480">
    <property type="component" value="Unassembled WGS sequence"/>
</dbReference>
<feature type="region of interest" description="Disordered" evidence="1">
    <location>
        <begin position="81"/>
        <end position="123"/>
    </location>
</feature>
<dbReference type="GO" id="GO:0006508">
    <property type="term" value="P:proteolysis"/>
    <property type="evidence" value="ECO:0007669"/>
    <property type="project" value="UniProtKB-KW"/>
</dbReference>
<keyword evidence="2" id="KW-0812">Transmembrane</keyword>
<feature type="transmembrane region" description="Helical" evidence="2">
    <location>
        <begin position="52"/>
        <end position="72"/>
    </location>
</feature>
<keyword evidence="2" id="KW-1133">Transmembrane helix</keyword>
<organism evidence="3 4">
    <name type="scientific">Aspergillus flavus</name>
    <dbReference type="NCBI Taxonomy" id="5059"/>
    <lineage>
        <taxon>Eukaryota</taxon>
        <taxon>Fungi</taxon>
        <taxon>Dikarya</taxon>
        <taxon>Ascomycota</taxon>
        <taxon>Pezizomycotina</taxon>
        <taxon>Eurotiomycetes</taxon>
        <taxon>Eurotiomycetidae</taxon>
        <taxon>Eurotiales</taxon>
        <taxon>Aspergillaceae</taxon>
        <taxon>Aspergillus</taxon>
        <taxon>Aspergillus subgen. Circumdati</taxon>
    </lineage>
</organism>
<keyword evidence="3" id="KW-0378">Hydrolase</keyword>
<dbReference type="EMBL" id="QQZZ01000145">
    <property type="protein sequence ID" value="RMZ38698.1"/>
    <property type="molecule type" value="Genomic_DNA"/>
</dbReference>
<accession>A0AB74BWF1</accession>
<feature type="compositionally biased region" description="Basic and acidic residues" evidence="1">
    <location>
        <begin position="113"/>
        <end position="123"/>
    </location>
</feature>
<protein>
    <submittedName>
        <fullName evidence="3">ATP-dependent protease (CrgA)</fullName>
    </submittedName>
</protein>
<dbReference type="GO" id="GO:0008233">
    <property type="term" value="F:peptidase activity"/>
    <property type="evidence" value="ECO:0007669"/>
    <property type="project" value="UniProtKB-KW"/>
</dbReference>
<gene>
    <name evidence="3" type="ORF">CA14_011977</name>
</gene>
<evidence type="ECO:0000256" key="2">
    <source>
        <dbReference type="SAM" id="Phobius"/>
    </source>
</evidence>
<evidence type="ECO:0000256" key="1">
    <source>
        <dbReference type="SAM" id="MobiDB-lite"/>
    </source>
</evidence>
<reference evidence="3 4" key="1">
    <citation type="submission" date="2018-07" db="EMBL/GenBank/DDBJ databases">
        <title>Identification of spontaneous genetic mutation associated with occurrence of a yellow conidial color mutant of Aspergillus flavus.</title>
        <authorList>
            <person name="Chang P.-K."/>
            <person name="Mack B.M."/>
            <person name="Scharfenstein L."/>
            <person name="Gilbert M.K."/>
        </authorList>
    </citation>
    <scope>NUCLEOTIDE SEQUENCE [LARGE SCALE GENOMIC DNA]</scope>
    <source>
        <strain evidence="3 4">CA14</strain>
    </source>
</reference>
<keyword evidence="2" id="KW-0472">Membrane</keyword>
<keyword evidence="3" id="KW-0645">Protease</keyword>
<dbReference type="AlphaFoldDB" id="A0AB74BWF1"/>
<proteinExistence type="predicted"/>
<sequence>MGPVASFIPFSSPRVSTYFAPFSMSFSVTFGSADLSIDNSRQLAENQDSETYIPQTLVIGIFLAMFVAQVAANGVQILRSRRQGIIEDRRNTQTEQEPPRIPPEPQGEDEDEGRTPEPTRDAE</sequence>
<evidence type="ECO:0000313" key="4">
    <source>
        <dbReference type="Proteomes" id="UP000275480"/>
    </source>
</evidence>
<comment type="caution">
    <text evidence="3">The sequence shown here is derived from an EMBL/GenBank/DDBJ whole genome shotgun (WGS) entry which is preliminary data.</text>
</comment>
<name>A0AB74BWF1_ASPFL</name>
<evidence type="ECO:0000313" key="3">
    <source>
        <dbReference type="EMBL" id="RMZ38698.1"/>
    </source>
</evidence>